<sequence>MATPKPPKPRRKASSFATKPLAIVAAGGTGGHMFPAEALARELISRGWDVVLASDKRGAAYAEHFPAIERLSLEAATFRNGDPIGMAKAAIKIGQGILQARKAFARLKPWAVIGFGGYPSYPALMAALGRKDVTLIHEQNSVLGRSNRQLVKKVDAVACAFPVLRMAPDELEGKVQVVGNPVRPDIRALYDEPYPAIDPTVNILVTGGSQGAKILSETVPQALAMLPMSLRINLHVEQQARDEQVEQARMVYALSEIDAEVAPFFSNMAERLGRAHIVIGRAGASTVCELAVAGKPSVLIPLKIAADDHQTYNAEVLKEAKAAIVIREEDFTAERLSEEIRLMIEASSMLPMRAGAAKSVARPDAAKLLADLVERTVTKIKDGS</sequence>
<comment type="caution">
    <text evidence="10">Lacks conserved residue(s) required for the propagation of feature annotation.</text>
</comment>
<dbReference type="NCBIfam" id="TIGR01133">
    <property type="entry name" value="murG"/>
    <property type="match status" value="1"/>
</dbReference>
<dbReference type="Gene3D" id="3.40.50.2000">
    <property type="entry name" value="Glycogen Phosphorylase B"/>
    <property type="match status" value="2"/>
</dbReference>
<dbReference type="GO" id="GO:0005886">
    <property type="term" value="C:plasma membrane"/>
    <property type="evidence" value="ECO:0007669"/>
    <property type="project" value="UniProtKB-SubCell"/>
</dbReference>
<dbReference type="GO" id="GO:0009252">
    <property type="term" value="P:peptidoglycan biosynthetic process"/>
    <property type="evidence" value="ECO:0007669"/>
    <property type="project" value="UniProtKB-UniRule"/>
</dbReference>
<feature type="domain" description="Glycosyl transferase family 28 C-terminal" evidence="12">
    <location>
        <begin position="203"/>
        <end position="368"/>
    </location>
</feature>
<keyword evidence="3 10" id="KW-0328">Glycosyltransferase</keyword>
<dbReference type="PANTHER" id="PTHR21015">
    <property type="entry name" value="UDP-N-ACETYLGLUCOSAMINE--N-ACETYLMURAMYL-(PENTAPEPTIDE) PYROPHOSPHORYL-UNDECAPRENOL N-ACETYLGLUCOSAMINE TRANSFERASE 1"/>
    <property type="match status" value="1"/>
</dbReference>
<dbReference type="eggNOG" id="COG0707">
    <property type="taxonomic scope" value="Bacteria"/>
</dbReference>
<keyword evidence="9 10" id="KW-0961">Cell wall biogenesis/degradation</keyword>
<dbReference type="PATRIC" id="fig|1121022.4.peg.1748"/>
<dbReference type="SUPFAM" id="SSF53756">
    <property type="entry name" value="UDP-Glycosyltransferase/glycogen phosphorylase"/>
    <property type="match status" value="1"/>
</dbReference>
<dbReference type="GO" id="GO:0008360">
    <property type="term" value="P:regulation of cell shape"/>
    <property type="evidence" value="ECO:0007669"/>
    <property type="project" value="UniProtKB-KW"/>
</dbReference>
<dbReference type="GO" id="GO:0051991">
    <property type="term" value="F:UDP-N-acetyl-D-glucosamine:N-acetylmuramoyl-L-alanyl-D-glutamyl-meso-2,6-diaminopimelyl-D-alanyl-D-alanine-diphosphoundecaprenol 4-beta-N-acetylglucosaminlytransferase activity"/>
    <property type="evidence" value="ECO:0007669"/>
    <property type="project" value="RHEA"/>
</dbReference>
<dbReference type="EMBL" id="AWGB01000013">
    <property type="protein sequence ID" value="ESQ92443.1"/>
    <property type="molecule type" value="Genomic_DNA"/>
</dbReference>
<evidence type="ECO:0000256" key="6">
    <source>
        <dbReference type="ARBA" id="ARBA00022984"/>
    </source>
</evidence>
<accession>V4RMD5</accession>
<keyword evidence="8 10" id="KW-0131">Cell cycle</keyword>
<evidence type="ECO:0000256" key="4">
    <source>
        <dbReference type="ARBA" id="ARBA00022679"/>
    </source>
</evidence>
<evidence type="ECO:0000256" key="3">
    <source>
        <dbReference type="ARBA" id="ARBA00022676"/>
    </source>
</evidence>
<keyword evidence="6 10" id="KW-0573">Peptidoglycan synthesis</keyword>
<dbReference type="InterPro" id="IPR006009">
    <property type="entry name" value="GlcNAc_MurG"/>
</dbReference>
<keyword evidence="7 10" id="KW-0472">Membrane</keyword>
<evidence type="ECO:0000313" key="14">
    <source>
        <dbReference type="Proteomes" id="UP000017837"/>
    </source>
</evidence>
<name>V4RMD5_9CAUL</name>
<dbReference type="RefSeq" id="WP_018080926.1">
    <property type="nucleotide sequence ID" value="NZ_AQWM01000003.1"/>
</dbReference>
<dbReference type="Pfam" id="PF04101">
    <property type="entry name" value="Glyco_tran_28_C"/>
    <property type="match status" value="1"/>
</dbReference>
<evidence type="ECO:0000313" key="13">
    <source>
        <dbReference type="EMBL" id="ESQ92443.1"/>
    </source>
</evidence>
<evidence type="ECO:0000256" key="5">
    <source>
        <dbReference type="ARBA" id="ARBA00022960"/>
    </source>
</evidence>
<comment type="pathway">
    <text evidence="10">Cell wall biogenesis; peptidoglycan biosynthesis.</text>
</comment>
<comment type="similarity">
    <text evidence="10">Belongs to the glycosyltransferase 28 family. MurG subfamily.</text>
</comment>
<dbReference type="GO" id="GO:0050511">
    <property type="term" value="F:undecaprenyldiphospho-muramoylpentapeptide beta-N-acetylglucosaminyltransferase activity"/>
    <property type="evidence" value="ECO:0007669"/>
    <property type="project" value="UniProtKB-UniRule"/>
</dbReference>
<dbReference type="CDD" id="cd03785">
    <property type="entry name" value="GT28_MurG"/>
    <property type="match status" value="1"/>
</dbReference>
<dbReference type="InterPro" id="IPR007235">
    <property type="entry name" value="Glyco_trans_28_C"/>
</dbReference>
<evidence type="ECO:0000256" key="2">
    <source>
        <dbReference type="ARBA" id="ARBA00022618"/>
    </source>
</evidence>
<evidence type="ECO:0000256" key="8">
    <source>
        <dbReference type="ARBA" id="ARBA00023306"/>
    </source>
</evidence>
<evidence type="ECO:0000256" key="9">
    <source>
        <dbReference type="ARBA" id="ARBA00023316"/>
    </source>
</evidence>
<dbReference type="HAMAP" id="MF_00033">
    <property type="entry name" value="MurG"/>
    <property type="match status" value="1"/>
</dbReference>
<evidence type="ECO:0000259" key="11">
    <source>
        <dbReference type="Pfam" id="PF03033"/>
    </source>
</evidence>
<feature type="domain" description="Glycosyltransferase family 28 N-terminal" evidence="11">
    <location>
        <begin position="23"/>
        <end position="158"/>
    </location>
</feature>
<feature type="binding site" evidence="10">
    <location>
        <position position="183"/>
    </location>
    <ligand>
        <name>UDP-N-acetyl-alpha-D-glucosamine</name>
        <dbReference type="ChEBI" id="CHEBI:57705"/>
    </ligand>
</feature>
<dbReference type="AlphaFoldDB" id="V4RMD5"/>
<keyword evidence="4 10" id="KW-0808">Transferase</keyword>
<dbReference type="EC" id="2.4.1.227" evidence="10"/>
<feature type="binding site" evidence="10">
    <location>
        <position position="140"/>
    </location>
    <ligand>
        <name>UDP-N-acetyl-alpha-D-glucosamine</name>
        <dbReference type="ChEBI" id="CHEBI:57705"/>
    </ligand>
</feature>
<dbReference type="PANTHER" id="PTHR21015:SF22">
    <property type="entry name" value="GLYCOSYLTRANSFERASE"/>
    <property type="match status" value="1"/>
</dbReference>
<comment type="catalytic activity">
    <reaction evidence="10">
        <text>di-trans,octa-cis-undecaprenyl diphospho-N-acetyl-alpha-D-muramoyl-L-alanyl-D-glutamyl-meso-2,6-diaminopimeloyl-D-alanyl-D-alanine + UDP-N-acetyl-alpha-D-glucosamine = di-trans,octa-cis-undecaprenyl diphospho-[N-acetyl-alpha-D-glucosaminyl-(1-&gt;4)]-N-acetyl-alpha-D-muramoyl-L-alanyl-D-glutamyl-meso-2,6-diaminopimeloyl-D-alanyl-D-alanine + UDP + H(+)</text>
        <dbReference type="Rhea" id="RHEA:31227"/>
        <dbReference type="ChEBI" id="CHEBI:15378"/>
        <dbReference type="ChEBI" id="CHEBI:57705"/>
        <dbReference type="ChEBI" id="CHEBI:58223"/>
        <dbReference type="ChEBI" id="CHEBI:61387"/>
        <dbReference type="ChEBI" id="CHEBI:61388"/>
        <dbReference type="EC" id="2.4.1.227"/>
    </reaction>
</comment>
<dbReference type="UniPathway" id="UPA00219"/>
<evidence type="ECO:0000256" key="1">
    <source>
        <dbReference type="ARBA" id="ARBA00022475"/>
    </source>
</evidence>
<comment type="subcellular location">
    <subcellularLocation>
        <location evidence="10">Cell membrane</location>
        <topology evidence="10">Peripheral membrane protein</topology>
        <orientation evidence="10">Cytoplasmic side</orientation>
    </subcellularLocation>
</comment>
<comment type="caution">
    <text evidence="13">The sequence shown here is derived from an EMBL/GenBank/DDBJ whole genome shotgun (WGS) entry which is preliminary data.</text>
</comment>
<feature type="binding site" evidence="10">
    <location>
        <position position="209"/>
    </location>
    <ligand>
        <name>UDP-N-acetyl-alpha-D-glucosamine</name>
        <dbReference type="ChEBI" id="CHEBI:57705"/>
    </ligand>
</feature>
<evidence type="ECO:0000256" key="7">
    <source>
        <dbReference type="ARBA" id="ARBA00023136"/>
    </source>
</evidence>
<dbReference type="GO" id="GO:0051301">
    <property type="term" value="P:cell division"/>
    <property type="evidence" value="ECO:0007669"/>
    <property type="project" value="UniProtKB-KW"/>
</dbReference>
<gene>
    <name evidence="10" type="primary">murG</name>
    <name evidence="13" type="ORF">ABENE_08685</name>
</gene>
<comment type="function">
    <text evidence="10">Cell wall formation. Catalyzes the transfer of a GlcNAc subunit on undecaprenyl-pyrophosphoryl-MurNAc-pentapeptide (lipid intermediate I) to form undecaprenyl-pyrophosphoryl-MurNAc-(pentapeptide)GlcNAc (lipid intermediate II).</text>
</comment>
<keyword evidence="14" id="KW-1185">Reference proteome</keyword>
<evidence type="ECO:0000259" key="12">
    <source>
        <dbReference type="Pfam" id="PF04101"/>
    </source>
</evidence>
<evidence type="ECO:0000256" key="10">
    <source>
        <dbReference type="HAMAP-Rule" id="MF_00033"/>
    </source>
</evidence>
<feature type="binding site" evidence="10">
    <location>
        <position position="310"/>
    </location>
    <ligand>
        <name>UDP-N-acetyl-alpha-D-glucosamine</name>
        <dbReference type="ChEBI" id="CHEBI:57705"/>
    </ligand>
</feature>
<dbReference type="Pfam" id="PF03033">
    <property type="entry name" value="Glyco_transf_28"/>
    <property type="match status" value="1"/>
</dbReference>
<dbReference type="InterPro" id="IPR004276">
    <property type="entry name" value="GlycoTrans_28_N"/>
</dbReference>
<dbReference type="Proteomes" id="UP000017837">
    <property type="component" value="Unassembled WGS sequence"/>
</dbReference>
<keyword evidence="1 10" id="KW-1003">Cell membrane</keyword>
<proteinExistence type="inferred from homology"/>
<keyword evidence="5 10" id="KW-0133">Cell shape</keyword>
<dbReference type="GO" id="GO:0071555">
    <property type="term" value="P:cell wall organization"/>
    <property type="evidence" value="ECO:0007669"/>
    <property type="project" value="UniProtKB-KW"/>
</dbReference>
<dbReference type="GO" id="GO:0005975">
    <property type="term" value="P:carbohydrate metabolic process"/>
    <property type="evidence" value="ECO:0007669"/>
    <property type="project" value="InterPro"/>
</dbReference>
<reference evidence="13 14" key="1">
    <citation type="journal article" date="2014" name="Nature">
        <title>Sequential evolution of bacterial morphology by co-option of a developmental regulator.</title>
        <authorList>
            <person name="Jiang C."/>
            <person name="Brown P.J."/>
            <person name="Ducret A."/>
            <person name="Brun Y.V."/>
        </authorList>
    </citation>
    <scope>NUCLEOTIDE SEQUENCE [LARGE SCALE GENOMIC DNA]</scope>
    <source>
        <strain evidence="13 14">DSM 16100</strain>
    </source>
</reference>
<dbReference type="STRING" id="1121022.GCA_000376105_01261"/>
<organism evidence="13 14">
    <name type="scientific">Asticcacaulis benevestitus DSM 16100 = ATCC BAA-896</name>
    <dbReference type="NCBI Taxonomy" id="1121022"/>
    <lineage>
        <taxon>Bacteria</taxon>
        <taxon>Pseudomonadati</taxon>
        <taxon>Pseudomonadota</taxon>
        <taxon>Alphaproteobacteria</taxon>
        <taxon>Caulobacterales</taxon>
        <taxon>Caulobacteraceae</taxon>
        <taxon>Asticcacaulis</taxon>
    </lineage>
</organism>
<feature type="binding site" evidence="10">
    <location>
        <begin position="29"/>
        <end position="31"/>
    </location>
    <ligand>
        <name>UDP-N-acetyl-alpha-D-glucosamine</name>
        <dbReference type="ChEBI" id="CHEBI:57705"/>
    </ligand>
</feature>
<protein>
    <recommendedName>
        <fullName evidence="10">UDP-N-acetylglucosamine--N-acetylmuramyl-(pentapeptide) pyrophosphoryl-undecaprenol N-acetylglucosamine transferase</fullName>
        <ecNumber evidence="10">2.4.1.227</ecNumber>
    </recommendedName>
    <alternativeName>
        <fullName evidence="10">Undecaprenyl-PP-MurNAc-pentapeptide-UDPGlcNAc GlcNAc transferase</fullName>
    </alternativeName>
</protein>
<keyword evidence="2 10" id="KW-0132">Cell division</keyword>
<dbReference type="OrthoDB" id="9808936at2"/>